<protein>
    <submittedName>
        <fullName evidence="2">Uncharacterized protein</fullName>
    </submittedName>
</protein>
<gene>
    <name evidence="2" type="ORF">RS030_192921</name>
</gene>
<comment type="caution">
    <text evidence="2">The sequence shown here is derived from an EMBL/GenBank/DDBJ whole genome shotgun (WGS) entry which is preliminary data.</text>
</comment>
<evidence type="ECO:0000256" key="1">
    <source>
        <dbReference type="SAM" id="SignalP"/>
    </source>
</evidence>
<evidence type="ECO:0000313" key="3">
    <source>
        <dbReference type="Proteomes" id="UP001311799"/>
    </source>
</evidence>
<name>A0AAV9XZA1_9CRYT</name>
<proteinExistence type="predicted"/>
<keyword evidence="1" id="KW-0732">Signal</keyword>
<dbReference type="AlphaFoldDB" id="A0AAV9XZA1"/>
<dbReference type="Proteomes" id="UP001311799">
    <property type="component" value="Unassembled WGS sequence"/>
</dbReference>
<reference evidence="2 3" key="1">
    <citation type="submission" date="2023-10" db="EMBL/GenBank/DDBJ databases">
        <title>Comparative genomics analysis reveals potential genetic determinants of host preference in Cryptosporidium xiaoi.</title>
        <authorList>
            <person name="Xiao L."/>
            <person name="Li J."/>
        </authorList>
    </citation>
    <scope>NUCLEOTIDE SEQUENCE [LARGE SCALE GENOMIC DNA]</scope>
    <source>
        <strain evidence="2 3">52996</strain>
    </source>
</reference>
<organism evidence="2 3">
    <name type="scientific">Cryptosporidium xiaoi</name>
    <dbReference type="NCBI Taxonomy" id="659607"/>
    <lineage>
        <taxon>Eukaryota</taxon>
        <taxon>Sar</taxon>
        <taxon>Alveolata</taxon>
        <taxon>Apicomplexa</taxon>
        <taxon>Conoidasida</taxon>
        <taxon>Coccidia</taxon>
        <taxon>Eucoccidiorida</taxon>
        <taxon>Eimeriorina</taxon>
        <taxon>Cryptosporidiidae</taxon>
        <taxon>Cryptosporidium</taxon>
    </lineage>
</organism>
<keyword evidence="3" id="KW-1185">Reference proteome</keyword>
<evidence type="ECO:0000313" key="2">
    <source>
        <dbReference type="EMBL" id="KAK6589813.1"/>
    </source>
</evidence>
<sequence length="240" mass="26572">MTRIFYTFLIVLVKVFTLVRSSEIILSSNVSDIPLPSEIDYVDVNDAQILNHVLELDENRTLLGSSRIGSSSRNKTMILNETIVPDSWDLIESALNSTTVSTPYPPFNKTSIGGCVMLASDVEIVFGKYRDEFQNSVARCSRKSLGSYKNTMRCLSKLSFDGKSISAHCSDCWAKTAHCGVKHCAHQCLFNTCVTKCQRCSTKACSSILNECAGTTWMPMPCGLDPHSPIPDNFKTHDPK</sequence>
<accession>A0AAV9XZA1</accession>
<dbReference type="EMBL" id="JAWDEY010000010">
    <property type="protein sequence ID" value="KAK6589813.1"/>
    <property type="molecule type" value="Genomic_DNA"/>
</dbReference>
<feature type="signal peptide" evidence="1">
    <location>
        <begin position="1"/>
        <end position="21"/>
    </location>
</feature>
<feature type="chain" id="PRO_5044001634" evidence="1">
    <location>
        <begin position="22"/>
        <end position="240"/>
    </location>
</feature>